<dbReference type="PANTHER" id="PTHR34136">
    <property type="match status" value="1"/>
</dbReference>
<dbReference type="GO" id="GO:0071555">
    <property type="term" value="P:cell wall organization"/>
    <property type="evidence" value="ECO:0007669"/>
    <property type="project" value="UniProtKB-KW"/>
</dbReference>
<evidence type="ECO:0000256" key="5">
    <source>
        <dbReference type="HAMAP-Rule" id="MF_02070"/>
    </source>
</evidence>
<dbReference type="PATRIC" id="fig|81857.3.peg.714"/>
<evidence type="ECO:0000256" key="1">
    <source>
        <dbReference type="ARBA" id="ARBA00022676"/>
    </source>
</evidence>
<name>A0A0R2FY94_9LACO</name>
<dbReference type="InterPro" id="IPR034714">
    <property type="entry name" value="TagA_TarA"/>
</dbReference>
<evidence type="ECO:0000256" key="4">
    <source>
        <dbReference type="ARBA" id="ARBA00023316"/>
    </source>
</evidence>
<keyword evidence="1 5" id="KW-0328">Glycosyltransferase</keyword>
<comment type="catalytic activity">
    <reaction evidence="5">
        <text>UDP-N-acetyl-alpha-D-mannosamine + N-acetyl-alpha-D-glucosaminyl-di-trans,octa-cis-undecaprenyl diphosphate = N-acetyl-beta-D-mannosaminyl-(1-&gt;4)-N-acetyl-alpha-D-glucosaminyl di-trans,octa-cis-undecaprenyl diphosphate + UDP + H(+)</text>
        <dbReference type="Rhea" id="RHEA:16053"/>
        <dbReference type="ChEBI" id="CHEBI:15378"/>
        <dbReference type="ChEBI" id="CHEBI:58223"/>
        <dbReference type="ChEBI" id="CHEBI:62959"/>
        <dbReference type="ChEBI" id="CHEBI:68623"/>
        <dbReference type="ChEBI" id="CHEBI:132210"/>
        <dbReference type="EC" id="2.4.1.187"/>
    </reaction>
</comment>
<organism evidence="7 8">
    <name type="scientific">Lactobacillus selangorensis</name>
    <dbReference type="NCBI Taxonomy" id="81857"/>
    <lineage>
        <taxon>Bacteria</taxon>
        <taxon>Bacillati</taxon>
        <taxon>Bacillota</taxon>
        <taxon>Bacilli</taxon>
        <taxon>Lactobacillales</taxon>
        <taxon>Lactobacillaceae</taxon>
        <taxon>Lactobacillus</taxon>
    </lineage>
</organism>
<dbReference type="HAMAP" id="MF_02070">
    <property type="entry name" value="TagA_TarA"/>
    <property type="match status" value="1"/>
</dbReference>
<comment type="similarity">
    <text evidence="5">Belongs to the glycosyltransferase 26 family. TagA/TarA subfamily.</text>
</comment>
<dbReference type="AlphaFoldDB" id="A0A0R2FY94"/>
<dbReference type="Pfam" id="PF03808">
    <property type="entry name" value="Glyco_tran_WecG"/>
    <property type="match status" value="1"/>
</dbReference>
<reference evidence="8 9" key="1">
    <citation type="journal article" date="2015" name="Genome Announc.">
        <title>Expanding the biotechnology potential of lactobacilli through comparative genomics of 213 strains and associated genera.</title>
        <authorList>
            <person name="Sun Z."/>
            <person name="Harris H.M."/>
            <person name="McCann A."/>
            <person name="Guo C."/>
            <person name="Argimon S."/>
            <person name="Zhang W."/>
            <person name="Yang X."/>
            <person name="Jeffery I.B."/>
            <person name="Cooney J.C."/>
            <person name="Kagawa T.F."/>
            <person name="Liu W."/>
            <person name="Song Y."/>
            <person name="Salvetti E."/>
            <person name="Wrobel A."/>
            <person name="Rasinkangas P."/>
            <person name="Parkhill J."/>
            <person name="Rea M.C."/>
            <person name="O'Sullivan O."/>
            <person name="Ritari J."/>
            <person name="Douillard F.P."/>
            <person name="Paul Ross R."/>
            <person name="Yang R."/>
            <person name="Briner A.E."/>
            <person name="Felis G.E."/>
            <person name="de Vos W.M."/>
            <person name="Barrangou R."/>
            <person name="Klaenhammer T.R."/>
            <person name="Caufield P.W."/>
            <person name="Cui Y."/>
            <person name="Zhang H."/>
            <person name="O'Toole P.W."/>
        </authorList>
    </citation>
    <scope>NUCLEOTIDE SEQUENCE [LARGE SCALE GENOMIC DNA]</scope>
    <source>
        <strain evidence="6 9">ATCC BAA-66</strain>
        <strain evidence="7 8">DSM 13344</strain>
    </source>
</reference>
<dbReference type="GO" id="GO:0019350">
    <property type="term" value="P:teichoic acid biosynthetic process"/>
    <property type="evidence" value="ECO:0007669"/>
    <property type="project" value="UniProtKB-UniRule"/>
</dbReference>
<dbReference type="NCBIfam" id="TIGR00696">
    <property type="entry name" value="wecG_tagA_cpsF"/>
    <property type="match status" value="1"/>
</dbReference>
<keyword evidence="8" id="KW-1185">Reference proteome</keyword>
<dbReference type="PANTHER" id="PTHR34136:SF1">
    <property type="entry name" value="UDP-N-ACETYL-D-MANNOSAMINURONIC ACID TRANSFERASE"/>
    <property type="match status" value="1"/>
</dbReference>
<protein>
    <recommendedName>
        <fullName evidence="5">N-acetylglucosaminyldiphosphoundecaprenol N-acetyl-beta-D-mannosaminyltransferase</fullName>
        <ecNumber evidence="5">2.4.1.187</ecNumber>
    </recommendedName>
    <alternativeName>
        <fullName evidence="5">N-acetylmannosaminyltransferase</fullName>
    </alternativeName>
    <alternativeName>
        <fullName evidence="5">UDP-N-acetylmannosamine transferase</fullName>
    </alternativeName>
    <alternativeName>
        <fullName evidence="5">UDP-N-acetylmannosamine:N-acetylglucosaminyl pyrophosphorylundecaprenol N-acetylmannosaminyltransferase</fullName>
    </alternativeName>
</protein>
<keyword evidence="3 5" id="KW-0777">Teichoic acid biosynthesis</keyword>
<comment type="function">
    <text evidence="5">Catalyzes the conversion of GlcNAc-PP-undecaprenol into ManNAc-GlcNAc-PP-undecaprenol, the first committed lipid intermediate in the de novo synthesis of teichoic acid.</text>
</comment>
<keyword evidence="2 5" id="KW-0808">Transferase</keyword>
<evidence type="ECO:0000313" key="8">
    <source>
        <dbReference type="Proteomes" id="UP000051645"/>
    </source>
</evidence>
<gene>
    <name evidence="6" type="ORF">IV38_GL000710</name>
    <name evidence="7" type="ORF">IV40_GL000568</name>
</gene>
<accession>A0A0R2FY94</accession>
<dbReference type="EC" id="2.4.1.187" evidence="5"/>
<evidence type="ECO:0000313" key="9">
    <source>
        <dbReference type="Proteomes" id="UP000051751"/>
    </source>
</evidence>
<evidence type="ECO:0000256" key="2">
    <source>
        <dbReference type="ARBA" id="ARBA00022679"/>
    </source>
</evidence>
<dbReference type="UniPathway" id="UPA00632"/>
<dbReference type="EMBL" id="JQAZ01000011">
    <property type="protein sequence ID" value="KRN29860.1"/>
    <property type="molecule type" value="Genomic_DNA"/>
</dbReference>
<dbReference type="Proteomes" id="UP000051645">
    <property type="component" value="Unassembled WGS sequence"/>
</dbReference>
<evidence type="ECO:0000313" key="7">
    <source>
        <dbReference type="EMBL" id="KRN29860.1"/>
    </source>
</evidence>
<sequence length="241" mass="27562">MSFPTVTVLGVPFIKATNAQFLNQLYQDLKQHKNRFVVTANPEIVMYARDHHDYLNTVLTADYITPDGIGIIQGAKILKQPLPERVTGYDTMLALFKFANAHHLKVYLLGAKPEVIHAVLHKLTVEYPHLEIVGAHDGYFKDDSDILNTIHAKQPDLVFVATGFPKQEEWIARNRYLSDSVWMGVGGSFDVFAGAVKRAPKIFQTLHLEWFYRLLQEPSRYKRMLVLPKYLGLVKKEAKRN</sequence>
<dbReference type="InterPro" id="IPR004629">
    <property type="entry name" value="WecG_TagA_CpsF"/>
</dbReference>
<comment type="caution">
    <text evidence="7">The sequence shown here is derived from an EMBL/GenBank/DDBJ whole genome shotgun (WGS) entry which is preliminary data.</text>
</comment>
<dbReference type="CDD" id="cd06533">
    <property type="entry name" value="Glyco_transf_WecG_TagA"/>
    <property type="match status" value="1"/>
</dbReference>
<evidence type="ECO:0000313" key="6">
    <source>
        <dbReference type="EMBL" id="KRN27218.1"/>
    </source>
</evidence>
<dbReference type="STRING" id="81857.IV38_GL000710"/>
<dbReference type="EMBL" id="JQAT01000011">
    <property type="protein sequence ID" value="KRN27218.1"/>
    <property type="molecule type" value="Genomic_DNA"/>
</dbReference>
<comment type="pathway">
    <text evidence="5">Cell wall biogenesis; teichoic acid biosynthesis.</text>
</comment>
<dbReference type="GO" id="GO:0047244">
    <property type="term" value="F:N-acetylglucosaminyldiphosphoundecaprenol N-acetyl-beta-D-mannosaminyltransferase activity"/>
    <property type="evidence" value="ECO:0007669"/>
    <property type="project" value="UniProtKB-UniRule"/>
</dbReference>
<evidence type="ECO:0000256" key="3">
    <source>
        <dbReference type="ARBA" id="ARBA00022944"/>
    </source>
</evidence>
<keyword evidence="4 5" id="KW-0961">Cell wall biogenesis/degradation</keyword>
<dbReference type="Proteomes" id="UP000051751">
    <property type="component" value="Unassembled WGS sequence"/>
</dbReference>
<proteinExistence type="inferred from homology"/>